<reference evidence="3 4" key="1">
    <citation type="submission" date="2015-09" db="EMBL/GenBank/DDBJ databases">
        <title>Draft genome of the parasitic nematode Teladorsagia circumcincta isolate WARC Sus (inbred).</title>
        <authorList>
            <person name="Mitreva M."/>
        </authorList>
    </citation>
    <scope>NUCLEOTIDE SEQUENCE [LARGE SCALE GENOMIC DNA]</scope>
    <source>
        <strain evidence="3 4">S</strain>
    </source>
</reference>
<dbReference type="OrthoDB" id="432292at2759"/>
<proteinExistence type="inferred from homology"/>
<accession>A0A2G9TK76</accession>
<dbReference type="UniPathway" id="UPA00378"/>
<protein>
    <recommendedName>
        <fullName evidence="1">Dolichyl-diphosphooligosaccharide--protein glycosyltransferase subunit 2</fullName>
    </recommendedName>
    <alternativeName>
        <fullName evidence="1">Ribophorin-2</fullName>
    </alternativeName>
</protein>
<evidence type="ECO:0000313" key="4">
    <source>
        <dbReference type="Proteomes" id="UP000230423"/>
    </source>
</evidence>
<dbReference type="Pfam" id="PF05817">
    <property type="entry name" value="Ribophorin_II"/>
    <property type="match status" value="1"/>
</dbReference>
<gene>
    <name evidence="3" type="ORF">TELCIR_20200</name>
</gene>
<comment type="similarity">
    <text evidence="1">Belongs to the SWP1 family.</text>
</comment>
<dbReference type="GO" id="GO:0008250">
    <property type="term" value="C:oligosaccharyltransferase complex"/>
    <property type="evidence" value="ECO:0007669"/>
    <property type="project" value="UniProtKB-UniRule"/>
</dbReference>
<keyword evidence="4" id="KW-1185">Reference proteome</keyword>
<comment type="function">
    <text evidence="1">Subunit of the oligosaccharyl transferase (OST) complex that catalyzes the initial transfer of a defined glycan (Glc(3)Man(9)GlcNAc(2) in eukaryotes) from the lipid carrier dolichol-pyrophosphate to an asparagine residue within an Asn-X-Ser/Thr consensus motif in nascent polypeptide chains, the first step in protein N-glycosylation. N-glycosylation occurs cotranslationally and the complex associates with the Sec61 complex at the channel-forming translocon complex that mediates protein translocation across the endoplasmic reticulum (ER). All subunits are required for a maximal enzyme activity.</text>
</comment>
<dbReference type="EMBL" id="KZ361421">
    <property type="protein sequence ID" value="PIO58367.1"/>
    <property type="molecule type" value="Genomic_DNA"/>
</dbReference>
<organism evidence="3 4">
    <name type="scientific">Teladorsagia circumcincta</name>
    <name type="common">Brown stomach worm</name>
    <name type="synonym">Ostertagia circumcincta</name>
    <dbReference type="NCBI Taxonomy" id="45464"/>
    <lineage>
        <taxon>Eukaryota</taxon>
        <taxon>Metazoa</taxon>
        <taxon>Ecdysozoa</taxon>
        <taxon>Nematoda</taxon>
        <taxon>Chromadorea</taxon>
        <taxon>Rhabditida</taxon>
        <taxon>Rhabditina</taxon>
        <taxon>Rhabditomorpha</taxon>
        <taxon>Strongyloidea</taxon>
        <taxon>Trichostrongylidae</taxon>
        <taxon>Teladorsagia</taxon>
    </lineage>
</organism>
<dbReference type="InterPro" id="IPR055373">
    <property type="entry name" value="Ribophorin_II_N"/>
</dbReference>
<dbReference type="AlphaFoldDB" id="A0A2G9TK76"/>
<comment type="subcellular location">
    <subcellularLocation>
        <location evidence="1">Endoplasmic reticulum membrane</location>
        <topology evidence="1">Multi-pass membrane protein</topology>
    </subcellularLocation>
</comment>
<evidence type="ECO:0000313" key="3">
    <source>
        <dbReference type="EMBL" id="PIO58367.1"/>
    </source>
</evidence>
<evidence type="ECO:0000259" key="2">
    <source>
        <dbReference type="Pfam" id="PF05817"/>
    </source>
</evidence>
<name>A0A2G9TK76_TELCI</name>
<dbReference type="GO" id="GO:0006487">
    <property type="term" value="P:protein N-linked glycosylation"/>
    <property type="evidence" value="ECO:0007669"/>
    <property type="project" value="UniProtKB-UniRule"/>
</dbReference>
<dbReference type="Proteomes" id="UP000230423">
    <property type="component" value="Unassembled WGS sequence"/>
</dbReference>
<feature type="domain" description="Ribophorin II N-terminal" evidence="2">
    <location>
        <begin position="18"/>
        <end position="91"/>
    </location>
</feature>
<comment type="pathway">
    <text evidence="1">Protein modification; protein glycosylation.</text>
</comment>
<evidence type="ECO:0000256" key="1">
    <source>
        <dbReference type="RuleBase" id="RU366029"/>
    </source>
</evidence>
<comment type="subunit">
    <text evidence="1">Component of the oligosaccharyltransferase (OST) complex.</text>
</comment>
<sequence>MKSSEPYCSPAMMINAFEGLAWVFNAAALLDKAQGAKYFDKIKNFISQADEVGKRFLQFDGGLTTTSNAIHGIMSLAEQQGKVPAITEVRILT</sequence>
<keyword evidence="1" id="KW-0256">Endoplasmic reticulum</keyword>